<evidence type="ECO:0000256" key="2">
    <source>
        <dbReference type="ARBA" id="ARBA00004186"/>
    </source>
</evidence>
<evidence type="ECO:0000256" key="4">
    <source>
        <dbReference type="ARBA" id="ARBA00022490"/>
    </source>
</evidence>
<accession>A0A232M0G8</accession>
<reference evidence="10 11" key="1">
    <citation type="journal article" date="2015" name="Environ. Microbiol.">
        <title>Metagenome sequence of Elaphomyces granulatus from sporocarp tissue reveals Ascomycota ectomycorrhizal fingerprints of genome expansion and a Proteobacteria-rich microbiome.</title>
        <authorList>
            <person name="Quandt C.A."/>
            <person name="Kohler A."/>
            <person name="Hesse C.N."/>
            <person name="Sharpton T.J."/>
            <person name="Martin F."/>
            <person name="Spatafora J.W."/>
        </authorList>
    </citation>
    <scope>NUCLEOTIDE SEQUENCE [LARGE SCALE GENOMIC DNA]</scope>
    <source>
        <strain evidence="10 11">OSC145934</strain>
    </source>
</reference>
<name>A0A232M0G8_9EURO</name>
<keyword evidence="4" id="KW-0963">Cytoplasm</keyword>
<feature type="compositionally biased region" description="Polar residues" evidence="8">
    <location>
        <begin position="605"/>
        <end position="615"/>
    </location>
</feature>
<feature type="compositionally biased region" description="Basic and acidic residues" evidence="8">
    <location>
        <begin position="938"/>
        <end position="966"/>
    </location>
</feature>
<dbReference type="GO" id="GO:0005819">
    <property type="term" value="C:spindle"/>
    <property type="evidence" value="ECO:0007669"/>
    <property type="project" value="UniProtKB-SubCell"/>
</dbReference>
<comment type="subcellular location">
    <subcellularLocation>
        <location evidence="2">Cytoplasm</location>
        <location evidence="2">Cytoskeleton</location>
        <location evidence="2">Spindle</location>
    </subcellularLocation>
    <subcellularLocation>
        <location evidence="1">Nucleus</location>
    </subcellularLocation>
</comment>
<protein>
    <recommendedName>
        <fullName evidence="9">Inner centromere protein ARK-binding domain-containing protein</fullName>
    </recommendedName>
</protein>
<comment type="caution">
    <text evidence="10">The sequence shown here is derived from an EMBL/GenBank/DDBJ whole genome shotgun (WGS) entry which is preliminary data.</text>
</comment>
<dbReference type="GO" id="GO:0007059">
    <property type="term" value="P:chromosome segregation"/>
    <property type="evidence" value="ECO:0007669"/>
    <property type="project" value="UniProtKB-KW"/>
</dbReference>
<keyword evidence="11" id="KW-1185">Reference proteome</keyword>
<feature type="compositionally biased region" description="Pro residues" evidence="8">
    <location>
        <begin position="795"/>
        <end position="804"/>
    </location>
</feature>
<gene>
    <name evidence="10" type="ORF">Egran_02337</name>
</gene>
<evidence type="ECO:0000313" key="11">
    <source>
        <dbReference type="Proteomes" id="UP000243515"/>
    </source>
</evidence>
<feature type="compositionally biased region" description="Polar residues" evidence="8">
    <location>
        <begin position="625"/>
        <end position="634"/>
    </location>
</feature>
<comment type="similarity">
    <text evidence="3">Belongs to the INCENP family.</text>
</comment>
<dbReference type="OrthoDB" id="6123at2759"/>
<feature type="compositionally biased region" description="Basic and acidic residues" evidence="8">
    <location>
        <begin position="806"/>
        <end position="820"/>
    </location>
</feature>
<dbReference type="InterPro" id="IPR005635">
    <property type="entry name" value="Inner_centromere_prot_ARK-bd"/>
</dbReference>
<organism evidence="10 11">
    <name type="scientific">Elaphomyces granulatus</name>
    <dbReference type="NCBI Taxonomy" id="519963"/>
    <lineage>
        <taxon>Eukaryota</taxon>
        <taxon>Fungi</taxon>
        <taxon>Dikarya</taxon>
        <taxon>Ascomycota</taxon>
        <taxon>Pezizomycotina</taxon>
        <taxon>Eurotiomycetes</taxon>
        <taxon>Eurotiomycetidae</taxon>
        <taxon>Eurotiales</taxon>
        <taxon>Elaphomycetaceae</taxon>
        <taxon>Elaphomyces</taxon>
    </lineage>
</organism>
<feature type="compositionally biased region" description="Low complexity" evidence="8">
    <location>
        <begin position="842"/>
        <end position="855"/>
    </location>
</feature>
<feature type="region of interest" description="Disordered" evidence="8">
    <location>
        <begin position="1103"/>
        <end position="1217"/>
    </location>
</feature>
<keyword evidence="5" id="KW-0159">Chromosome partition</keyword>
<feature type="compositionally biased region" description="Polar residues" evidence="8">
    <location>
        <begin position="1053"/>
        <end position="1062"/>
    </location>
</feature>
<feature type="region of interest" description="Disordered" evidence="8">
    <location>
        <begin position="239"/>
        <end position="361"/>
    </location>
</feature>
<feature type="compositionally biased region" description="Polar residues" evidence="8">
    <location>
        <begin position="676"/>
        <end position="709"/>
    </location>
</feature>
<keyword evidence="6" id="KW-0206">Cytoskeleton</keyword>
<feature type="region of interest" description="Disordered" evidence="8">
    <location>
        <begin position="662"/>
        <end position="1089"/>
    </location>
</feature>
<dbReference type="Pfam" id="PF03941">
    <property type="entry name" value="INCENP_ARK-bind"/>
    <property type="match status" value="1"/>
</dbReference>
<feature type="compositionally biased region" description="Polar residues" evidence="8">
    <location>
        <begin position="1127"/>
        <end position="1137"/>
    </location>
</feature>
<evidence type="ECO:0000259" key="9">
    <source>
        <dbReference type="Pfam" id="PF03941"/>
    </source>
</evidence>
<dbReference type="EMBL" id="NPHW01003253">
    <property type="protein sequence ID" value="OXV09900.1"/>
    <property type="molecule type" value="Genomic_DNA"/>
</dbReference>
<feature type="region of interest" description="Disordered" evidence="8">
    <location>
        <begin position="529"/>
        <end position="640"/>
    </location>
</feature>
<proteinExistence type="inferred from homology"/>
<evidence type="ECO:0000256" key="5">
    <source>
        <dbReference type="ARBA" id="ARBA00022829"/>
    </source>
</evidence>
<feature type="compositionally biased region" description="Basic and acidic residues" evidence="8">
    <location>
        <begin position="906"/>
        <end position="930"/>
    </location>
</feature>
<feature type="compositionally biased region" description="Basic and acidic residues" evidence="8">
    <location>
        <begin position="710"/>
        <end position="738"/>
    </location>
</feature>
<evidence type="ECO:0000256" key="3">
    <source>
        <dbReference type="ARBA" id="ARBA00010042"/>
    </source>
</evidence>
<dbReference type="Proteomes" id="UP000243515">
    <property type="component" value="Unassembled WGS sequence"/>
</dbReference>
<keyword evidence="7" id="KW-0539">Nucleus</keyword>
<feature type="domain" description="Inner centromere protein ARK-binding" evidence="9">
    <location>
        <begin position="1201"/>
        <end position="1255"/>
    </location>
</feature>
<feature type="compositionally biased region" description="Acidic residues" evidence="8">
    <location>
        <begin position="1204"/>
        <end position="1213"/>
    </location>
</feature>
<evidence type="ECO:0000256" key="1">
    <source>
        <dbReference type="ARBA" id="ARBA00004123"/>
    </source>
</evidence>
<feature type="compositionally biased region" description="Polar residues" evidence="8">
    <location>
        <begin position="1163"/>
        <end position="1182"/>
    </location>
</feature>
<feature type="compositionally biased region" description="Polar residues" evidence="8">
    <location>
        <begin position="831"/>
        <end position="841"/>
    </location>
</feature>
<feature type="compositionally biased region" description="Basic and acidic residues" evidence="8">
    <location>
        <begin position="551"/>
        <end position="568"/>
    </location>
</feature>
<dbReference type="PANTHER" id="PTHR13142:SF1">
    <property type="entry name" value="INNER CENTROMERE PROTEIN"/>
    <property type="match status" value="1"/>
</dbReference>
<feature type="compositionally biased region" description="Low complexity" evidence="8">
    <location>
        <begin position="874"/>
        <end position="893"/>
    </location>
</feature>
<dbReference type="GO" id="GO:0005634">
    <property type="term" value="C:nucleus"/>
    <property type="evidence" value="ECO:0007669"/>
    <property type="project" value="UniProtKB-SubCell"/>
</dbReference>
<evidence type="ECO:0000256" key="7">
    <source>
        <dbReference type="ARBA" id="ARBA00023242"/>
    </source>
</evidence>
<feature type="compositionally biased region" description="Basic and acidic residues" evidence="8">
    <location>
        <begin position="973"/>
        <end position="986"/>
    </location>
</feature>
<evidence type="ECO:0000313" key="10">
    <source>
        <dbReference type="EMBL" id="OXV09900.1"/>
    </source>
</evidence>
<sequence length="1305" mass="144801">MSTARRAHQPVGSTAWIAAEKENVMHLVDQEMEEIEFPVRHEIEWLNEHMAEIFSRNQLKLTEIFKTPNKLRGKTPRTVRNHHVDEIRVPLSDLLSSNHHIKSSPTPDTVFEQEMANFTQHVGGVTPSAVSNIDQKPNPLPAYNTDSGYHGMSDDDVMLQEPHIVSDSATQPLEDDTKRDEQIGYHGMSDDDVVLQEPHIVSDSATQRLQDNTKRDEQIGYHGMSDDDVMHQEPHIVSDSATQPLQDDTKRNEKIGTSPSTDGRITEESFHSAQENFRQRGDTVEPMILDSPSESNPDEQTPRPVLKDLKSAENPPISPKRLPQQGSPEPPVLESKDKDTVIENQFEDIGSPSDVSTPDRPLIRKSSLTFASLPAREPLVTKKSLGGSRLSRTSHVDLIKLNSVGRTSYFGGQAGGPRTTRLYVDETDQQTLETDRALDGKKNVFDSDTDEDTRATKLHHKSSTQRLQEKISQLGKFQSSRPTKSIPSVPTLAASQVAYPDLSNIKLETLNGDSRVTTTHEPVINEVESIKPLGSPSRETIPKSPATGPKEQTHPIDDLENEKSRKAEQMNNLVGHHSPITKVPHSSEPSHEQSTTGIVAPLSPQRPNVRSTPQKKTVPLPAATIESTTPSTSPKRYDGALSLSKSKLQSLMKTAKGLFTSSAGVSAAAKMEALSPSVSQSHPNVHSNLSNLHGSQGLHQDNRSSPQTQEGERGKRKEREEKDSQIKEERPEIKEQGRSKVPAPKILEAPSFERETVSSVTSARISPKKANPPPKQTPRGVDPHNESPPKFVIPSIPPHQPLPQKPTDRRPVKPTREAAKKPKPQPVSIRVGSTLSRPMQLSSSTASLSSSVQDSGSALVAASATVPPKKPTLTKKASNSSLQTSSSTNSFRSAAPQSQRKAQVATDKKKLEERESRRREEQKREQERKKVVAQQQQEEARRQELKNRAEVERRERERLAMDDPKKAAQRQAIEQRRLENARKLERQASQQPSPAHEMMEKPGSQRTDLGSARPPSRLGSVQPFSRSINQPPPNSAKPAKRPLEEEPTVYPTLPTSSSTYQPADNKRRKTEDEHNPPPVRPTMAPPIRQSNIRKEAIKPQTFAHGFVPAPPPATHHQTAPALHKNPPTATHNVQQTPAGPPHRTAHPMDMAKYTSGKIPFADGSNQVRETTYHKTPNQNSQRVAAKPSPQYPNGEHVYLPEIPTDSEDEDSEAEILPVPRWAQPKELEALLREQEGLETESIFGPIAPFSLEETFKADKKVKKYRDRTSSANWGGPDGLTHEEIRKDIAERQRLRVNGGWTFPPS</sequence>
<evidence type="ECO:0000256" key="6">
    <source>
        <dbReference type="ARBA" id="ARBA00023212"/>
    </source>
</evidence>
<dbReference type="PANTHER" id="PTHR13142">
    <property type="entry name" value="INNER CENTROMERE PROTEIN"/>
    <property type="match status" value="1"/>
</dbReference>
<evidence type="ECO:0000256" key="8">
    <source>
        <dbReference type="SAM" id="MobiDB-lite"/>
    </source>
</evidence>